<dbReference type="AlphaFoldDB" id="A0A4R5K7N5"/>
<dbReference type="PANTHER" id="PTHR42951:SF17">
    <property type="entry name" value="METALLO-BETA-LACTAMASE DOMAIN-CONTAINING PROTEIN"/>
    <property type="match status" value="1"/>
</dbReference>
<dbReference type="Proteomes" id="UP000295636">
    <property type="component" value="Unassembled WGS sequence"/>
</dbReference>
<dbReference type="Pfam" id="PF00753">
    <property type="entry name" value="Lactamase_B"/>
    <property type="match status" value="1"/>
</dbReference>
<sequence>MKLKQLTRHVWAGYVYWPLPVMIWIVEDRDGLTLVDGGLPSMWNPMHEAIRTTFRGRSLNRILLTHGHSDHVGMLYALTESLQLPVTAHEIEIPFLTGERSYTTLRQGSKNKDIKPFAPNILQPLDMKGNYGGLVPFHTPGHCLGHVAYYHPEDNILLAGDLFTAFFDKLRRPIEKFTANMEESLQSGAIVKRLQPRLTACAHCGVVKDASIQYINLVKNN</sequence>
<keyword evidence="5" id="KW-0378">Hydrolase</keyword>
<evidence type="ECO:0000313" key="6">
    <source>
        <dbReference type="Proteomes" id="UP000295636"/>
    </source>
</evidence>
<dbReference type="InterPro" id="IPR050855">
    <property type="entry name" value="NDM-1-like"/>
</dbReference>
<comment type="catalytic activity">
    <reaction evidence="1">
        <text>3',5'-cyclic CMP + H2O = CMP + H(+)</text>
        <dbReference type="Rhea" id="RHEA:72675"/>
        <dbReference type="ChEBI" id="CHEBI:15377"/>
        <dbReference type="ChEBI" id="CHEBI:15378"/>
        <dbReference type="ChEBI" id="CHEBI:58003"/>
        <dbReference type="ChEBI" id="CHEBI:60377"/>
    </reaction>
    <physiologicalReaction direction="left-to-right" evidence="1">
        <dbReference type="Rhea" id="RHEA:72676"/>
    </physiologicalReaction>
</comment>
<evidence type="ECO:0000256" key="3">
    <source>
        <dbReference type="ARBA" id="ARBA00048505"/>
    </source>
</evidence>
<dbReference type="RefSeq" id="WP_133236399.1">
    <property type="nucleotide sequence ID" value="NZ_SMRT01000030.1"/>
</dbReference>
<dbReference type="SUPFAM" id="SSF56281">
    <property type="entry name" value="Metallo-hydrolase/oxidoreductase"/>
    <property type="match status" value="1"/>
</dbReference>
<dbReference type="CDD" id="cd07721">
    <property type="entry name" value="yflN-like_MBL-fold"/>
    <property type="match status" value="1"/>
</dbReference>
<evidence type="ECO:0000313" key="5">
    <source>
        <dbReference type="EMBL" id="TDF91113.1"/>
    </source>
</evidence>
<dbReference type="SMART" id="SM00849">
    <property type="entry name" value="Lactamase_B"/>
    <property type="match status" value="1"/>
</dbReference>
<evidence type="ECO:0000256" key="1">
    <source>
        <dbReference type="ARBA" id="ARBA00034221"/>
    </source>
</evidence>
<dbReference type="GO" id="GO:0016787">
    <property type="term" value="F:hydrolase activity"/>
    <property type="evidence" value="ECO:0007669"/>
    <property type="project" value="UniProtKB-KW"/>
</dbReference>
<dbReference type="Gene3D" id="3.60.15.10">
    <property type="entry name" value="Ribonuclease Z/Hydroxyacylglutathione hydrolase-like"/>
    <property type="match status" value="1"/>
</dbReference>
<proteinExistence type="predicted"/>
<feature type="domain" description="Metallo-beta-lactamase" evidence="4">
    <location>
        <begin position="20"/>
        <end position="203"/>
    </location>
</feature>
<comment type="catalytic activity">
    <reaction evidence="3">
        <text>3',5'-cyclic UMP + H2O = UMP + H(+)</text>
        <dbReference type="Rhea" id="RHEA:70575"/>
        <dbReference type="ChEBI" id="CHEBI:15377"/>
        <dbReference type="ChEBI" id="CHEBI:15378"/>
        <dbReference type="ChEBI" id="CHEBI:57865"/>
        <dbReference type="ChEBI" id="CHEBI:184387"/>
    </reaction>
    <physiologicalReaction direction="left-to-right" evidence="3">
        <dbReference type="Rhea" id="RHEA:70576"/>
    </physiologicalReaction>
</comment>
<accession>A0A4R5K7N5</accession>
<evidence type="ECO:0000259" key="4">
    <source>
        <dbReference type="SMART" id="SM00849"/>
    </source>
</evidence>
<protein>
    <submittedName>
        <fullName evidence="5">MBL fold metallo-hydrolase</fullName>
    </submittedName>
</protein>
<dbReference type="EMBL" id="SMRT01000030">
    <property type="protein sequence ID" value="TDF91113.1"/>
    <property type="molecule type" value="Genomic_DNA"/>
</dbReference>
<dbReference type="InterPro" id="IPR001279">
    <property type="entry name" value="Metallo-B-lactamas"/>
</dbReference>
<reference evidence="5 6" key="1">
    <citation type="submission" date="2019-03" db="EMBL/GenBank/DDBJ databases">
        <title>This is whole genome sequence of Paenibacillus sp MS74 strain.</title>
        <authorList>
            <person name="Trinh H.N."/>
        </authorList>
    </citation>
    <scope>NUCLEOTIDE SEQUENCE [LARGE SCALE GENOMIC DNA]</scope>
    <source>
        <strain evidence="5 6">MS74</strain>
    </source>
</reference>
<name>A0A4R5K7N5_9BACL</name>
<dbReference type="OrthoDB" id="9802248at2"/>
<comment type="function">
    <text evidence="2">Counteracts the endogenous Pycsar antiviral defense system. Phosphodiesterase that enables metal-dependent hydrolysis of host cyclic nucleotide Pycsar defense signals such as cCMP and cUMP.</text>
</comment>
<keyword evidence="6" id="KW-1185">Reference proteome</keyword>
<evidence type="ECO:0000256" key="2">
    <source>
        <dbReference type="ARBA" id="ARBA00034301"/>
    </source>
</evidence>
<dbReference type="InterPro" id="IPR036866">
    <property type="entry name" value="RibonucZ/Hydroxyglut_hydro"/>
</dbReference>
<gene>
    <name evidence="5" type="ORF">E1757_33295</name>
</gene>
<dbReference type="PANTHER" id="PTHR42951">
    <property type="entry name" value="METALLO-BETA-LACTAMASE DOMAIN-CONTAINING"/>
    <property type="match status" value="1"/>
</dbReference>
<comment type="caution">
    <text evidence="5">The sequence shown here is derived from an EMBL/GenBank/DDBJ whole genome shotgun (WGS) entry which is preliminary data.</text>
</comment>
<organism evidence="5 6">
    <name type="scientific">Paenibacillus piri</name>
    <dbReference type="NCBI Taxonomy" id="2547395"/>
    <lineage>
        <taxon>Bacteria</taxon>
        <taxon>Bacillati</taxon>
        <taxon>Bacillota</taxon>
        <taxon>Bacilli</taxon>
        <taxon>Bacillales</taxon>
        <taxon>Paenibacillaceae</taxon>
        <taxon>Paenibacillus</taxon>
    </lineage>
</organism>